<gene>
    <name evidence="1" type="ORF">LTR37_019235</name>
</gene>
<proteinExistence type="predicted"/>
<dbReference type="EMBL" id="JAUTXU010000291">
    <property type="protein sequence ID" value="KAK3687026.1"/>
    <property type="molecule type" value="Genomic_DNA"/>
</dbReference>
<name>A0ACC3MEU6_9PEZI</name>
<evidence type="ECO:0000313" key="1">
    <source>
        <dbReference type="EMBL" id="KAK3687026.1"/>
    </source>
</evidence>
<comment type="caution">
    <text evidence="1">The sequence shown here is derived from an EMBL/GenBank/DDBJ whole genome shotgun (WGS) entry which is preliminary data.</text>
</comment>
<sequence length="394" mass="43113">MAPEIPTDFTGSTATMQDLGRNQWQNPQFNETMPAKSVVRGCDSTCKAKIRAPALAVTACTTHVIPVNYSDAVPLRQYAFGEIAPPLDQNAFLIALSLTQDQSEKLNLVTGYATTSDCAGTFNYTACTLESAIGEYDISVTNNAATLDSPANPTIIALANDTQINSTYDPIIQSYRSTLGGILAYHLDSWSSQVVLNQVRGQISGTTYAQRVYDQYVLETSGDCPSFADPMYDSIASIKKLMVYAGALAAREHISWLEPRMDPNLVDAINSTITGYLVGDQNVFHADYRFFIAAVLVELVCIALVVPTYWGWWKLGRPVSFSPLEIAKAFEAPMLAERNSNSCGRDIANRLGKTRVQYGSRVTDASSARPAKMKLAFATPRAVEHPQNDVRFDE</sequence>
<organism evidence="1 2">
    <name type="scientific">Vermiconidia calcicola</name>
    <dbReference type="NCBI Taxonomy" id="1690605"/>
    <lineage>
        <taxon>Eukaryota</taxon>
        <taxon>Fungi</taxon>
        <taxon>Dikarya</taxon>
        <taxon>Ascomycota</taxon>
        <taxon>Pezizomycotina</taxon>
        <taxon>Dothideomycetes</taxon>
        <taxon>Dothideomycetidae</taxon>
        <taxon>Mycosphaerellales</taxon>
        <taxon>Extremaceae</taxon>
        <taxon>Vermiconidia</taxon>
    </lineage>
</organism>
<keyword evidence="2" id="KW-1185">Reference proteome</keyword>
<evidence type="ECO:0000313" key="2">
    <source>
        <dbReference type="Proteomes" id="UP001281147"/>
    </source>
</evidence>
<reference evidence="1" key="1">
    <citation type="submission" date="2023-07" db="EMBL/GenBank/DDBJ databases">
        <title>Black Yeasts Isolated from many extreme environments.</title>
        <authorList>
            <person name="Coleine C."/>
            <person name="Stajich J.E."/>
            <person name="Selbmann L."/>
        </authorList>
    </citation>
    <scope>NUCLEOTIDE SEQUENCE</scope>
    <source>
        <strain evidence="1">CCFEE 5714</strain>
    </source>
</reference>
<protein>
    <submittedName>
        <fullName evidence="1">Uncharacterized protein</fullName>
    </submittedName>
</protein>
<dbReference type="Proteomes" id="UP001281147">
    <property type="component" value="Unassembled WGS sequence"/>
</dbReference>
<accession>A0ACC3MEU6</accession>